<keyword evidence="9" id="KW-1185">Reference proteome</keyword>
<dbReference type="EMBL" id="CANHGI010000006">
    <property type="protein sequence ID" value="CAI5454202.1"/>
    <property type="molecule type" value="Genomic_DNA"/>
</dbReference>
<evidence type="ECO:0000256" key="3">
    <source>
        <dbReference type="ARBA" id="ARBA00022692"/>
    </source>
</evidence>
<keyword evidence="4 7" id="KW-1133">Transmembrane helix</keyword>
<keyword evidence="3 7" id="KW-0812">Transmembrane</keyword>
<dbReference type="GO" id="GO:0007606">
    <property type="term" value="P:sensory perception of chemical stimulus"/>
    <property type="evidence" value="ECO:0007669"/>
    <property type="project" value="InterPro"/>
</dbReference>
<dbReference type="Pfam" id="PF03125">
    <property type="entry name" value="Sre"/>
    <property type="match status" value="1"/>
</dbReference>
<dbReference type="GO" id="GO:0016020">
    <property type="term" value="C:membrane"/>
    <property type="evidence" value="ECO:0007669"/>
    <property type="project" value="UniProtKB-SubCell"/>
</dbReference>
<comment type="subcellular location">
    <subcellularLocation>
        <location evidence="1">Membrane</location>
        <topology evidence="1">Multi-pass membrane protein</topology>
    </subcellularLocation>
</comment>
<feature type="transmembrane region" description="Helical" evidence="7">
    <location>
        <begin position="66"/>
        <end position="92"/>
    </location>
</feature>
<dbReference type="Proteomes" id="UP001152747">
    <property type="component" value="Unassembled WGS sequence"/>
</dbReference>
<accession>A0A9P1IZP8</accession>
<evidence type="ECO:0000313" key="8">
    <source>
        <dbReference type="EMBL" id="CAI5454202.1"/>
    </source>
</evidence>
<dbReference type="InterPro" id="IPR053365">
    <property type="entry name" value="Nematode_rcpt-like"/>
</dbReference>
<dbReference type="PANTHER" id="PTHR47757:SF1">
    <property type="entry name" value="SERPENTINE RECEPTOR, CLASS E (EPSILON)"/>
    <property type="match status" value="1"/>
</dbReference>
<comment type="similarity">
    <text evidence="2">Belongs to the nematode receptor-like protein sre family.</text>
</comment>
<keyword evidence="5 7" id="KW-0472">Membrane</keyword>
<reference evidence="8" key="1">
    <citation type="submission" date="2022-11" db="EMBL/GenBank/DDBJ databases">
        <authorList>
            <person name="Kikuchi T."/>
        </authorList>
    </citation>
    <scope>NUCLEOTIDE SEQUENCE</scope>
    <source>
        <strain evidence="8">PS1010</strain>
    </source>
</reference>
<organism evidence="8 9">
    <name type="scientific">Caenorhabditis angaria</name>
    <dbReference type="NCBI Taxonomy" id="860376"/>
    <lineage>
        <taxon>Eukaryota</taxon>
        <taxon>Metazoa</taxon>
        <taxon>Ecdysozoa</taxon>
        <taxon>Nematoda</taxon>
        <taxon>Chromadorea</taxon>
        <taxon>Rhabditida</taxon>
        <taxon>Rhabditina</taxon>
        <taxon>Rhabditomorpha</taxon>
        <taxon>Rhabditoidea</taxon>
        <taxon>Rhabditidae</taxon>
        <taxon>Peloderinae</taxon>
        <taxon>Caenorhabditis</taxon>
    </lineage>
</organism>
<comment type="caution">
    <text evidence="8">The sequence shown here is derived from an EMBL/GenBank/DDBJ whole genome shotgun (WGS) entry which is preliminary data.</text>
</comment>
<dbReference type="PANTHER" id="PTHR47757">
    <property type="entry name" value="SERPENTINE RECEPTOR, CLASS E (EPSILON)-RELATED"/>
    <property type="match status" value="1"/>
</dbReference>
<evidence type="ECO:0000256" key="5">
    <source>
        <dbReference type="ARBA" id="ARBA00023136"/>
    </source>
</evidence>
<evidence type="ECO:0000256" key="2">
    <source>
        <dbReference type="ARBA" id="ARBA00006803"/>
    </source>
</evidence>
<gene>
    <name evidence="8" type="ORF">CAMP_LOCUS16839</name>
</gene>
<evidence type="ECO:0000256" key="4">
    <source>
        <dbReference type="ARBA" id="ARBA00022989"/>
    </source>
</evidence>
<evidence type="ECO:0000256" key="6">
    <source>
        <dbReference type="SAM" id="MobiDB-lite"/>
    </source>
</evidence>
<dbReference type="InterPro" id="IPR004151">
    <property type="entry name" value="7TM_GPCR_serpentine_rcpt_Sre"/>
</dbReference>
<protein>
    <submittedName>
        <fullName evidence="8">Uncharacterized protein</fullName>
    </submittedName>
</protein>
<name>A0A9P1IZP8_9PELO</name>
<evidence type="ECO:0000313" key="9">
    <source>
        <dbReference type="Proteomes" id="UP001152747"/>
    </source>
</evidence>
<feature type="region of interest" description="Disordered" evidence="6">
    <location>
        <begin position="107"/>
        <end position="141"/>
    </location>
</feature>
<evidence type="ECO:0000256" key="7">
    <source>
        <dbReference type="SAM" id="Phobius"/>
    </source>
</evidence>
<proteinExistence type="inferred from homology"/>
<dbReference type="AlphaFoldDB" id="A0A9P1IZP8"/>
<sequence>MNVLIIVAIYAWIENFIGKFITVPYTIGYWKINDSSFSTINNDIRLDLWWTDKSSDIPKISDYQSILPLIIGGVFQWHYIYIIISSLCAIIAERTFASIFLNNYENQPRSSHSTGATISKKPNENSQNNKKVPTPWPGDFKRKKIYTPLRCWNVPKTD</sequence>
<evidence type="ECO:0000256" key="1">
    <source>
        <dbReference type="ARBA" id="ARBA00004141"/>
    </source>
</evidence>
<feature type="compositionally biased region" description="Polar residues" evidence="6">
    <location>
        <begin position="107"/>
        <end position="117"/>
    </location>
</feature>